<reference evidence="2" key="2">
    <citation type="submission" date="2022-01" db="EMBL/GenBank/DDBJ databases">
        <authorList>
            <person name="Yamashiro T."/>
            <person name="Shiraishi A."/>
            <person name="Satake H."/>
            <person name="Nakayama K."/>
        </authorList>
    </citation>
    <scope>NUCLEOTIDE SEQUENCE</scope>
</reference>
<accession>A0ABQ4YLA7</accession>
<evidence type="ECO:0000313" key="3">
    <source>
        <dbReference type="Proteomes" id="UP001151760"/>
    </source>
</evidence>
<feature type="signal peptide" evidence="1">
    <location>
        <begin position="1"/>
        <end position="17"/>
    </location>
</feature>
<feature type="chain" id="PRO_5045237494" evidence="1">
    <location>
        <begin position="18"/>
        <end position="344"/>
    </location>
</feature>
<evidence type="ECO:0000256" key="1">
    <source>
        <dbReference type="SAM" id="SignalP"/>
    </source>
</evidence>
<name>A0ABQ4YLA7_9ASTR</name>
<sequence length="344" mass="38950">MLRFWMLVTEEFLFVLARHMFDVAGVYRLLMLLVNKVSSGCRANKELVFFLFRPILTVLLDNASSALVTNGDCVFFLIQMSAVVSSLAVTAIDKKRTATPVLLDIVWKAYDRRKRKRLGDDGNEKEWRQDNHYKARLVANGSIQLEGIDVDETFSLVVKPGMLLSQRKYVVEFLERAHMAICNPSWTSVDTESKLGNDGDPVIDLTLYRSLNLEIGLDVLLLGDRIQVTVYFLATICSRGPLSVNQRFLVLVKRSSIMHQRTKHIETGVHFVRDLVAAGREYIGLFSDRILCFILSGTSCLRIVVGGIVGRIVVGNYRVVVEKFGYITFVVEVSIVEMQFVDRD</sequence>
<keyword evidence="3" id="KW-1185">Reference proteome</keyword>
<protein>
    <submittedName>
        <fullName evidence="2">Ribonuclease H-like domain-containing protein</fullName>
    </submittedName>
</protein>
<dbReference type="Proteomes" id="UP001151760">
    <property type="component" value="Unassembled WGS sequence"/>
</dbReference>
<dbReference type="EMBL" id="BQNB010010539">
    <property type="protein sequence ID" value="GJS78624.1"/>
    <property type="molecule type" value="Genomic_DNA"/>
</dbReference>
<comment type="caution">
    <text evidence="2">The sequence shown here is derived from an EMBL/GenBank/DDBJ whole genome shotgun (WGS) entry which is preliminary data.</text>
</comment>
<organism evidence="2 3">
    <name type="scientific">Tanacetum coccineum</name>
    <dbReference type="NCBI Taxonomy" id="301880"/>
    <lineage>
        <taxon>Eukaryota</taxon>
        <taxon>Viridiplantae</taxon>
        <taxon>Streptophyta</taxon>
        <taxon>Embryophyta</taxon>
        <taxon>Tracheophyta</taxon>
        <taxon>Spermatophyta</taxon>
        <taxon>Magnoliopsida</taxon>
        <taxon>eudicotyledons</taxon>
        <taxon>Gunneridae</taxon>
        <taxon>Pentapetalae</taxon>
        <taxon>asterids</taxon>
        <taxon>campanulids</taxon>
        <taxon>Asterales</taxon>
        <taxon>Asteraceae</taxon>
        <taxon>Asteroideae</taxon>
        <taxon>Anthemideae</taxon>
        <taxon>Anthemidinae</taxon>
        <taxon>Tanacetum</taxon>
    </lineage>
</organism>
<evidence type="ECO:0000313" key="2">
    <source>
        <dbReference type="EMBL" id="GJS78624.1"/>
    </source>
</evidence>
<reference evidence="2" key="1">
    <citation type="journal article" date="2022" name="Int. J. Mol. Sci.">
        <title>Draft Genome of Tanacetum Coccineum: Genomic Comparison of Closely Related Tanacetum-Family Plants.</title>
        <authorList>
            <person name="Yamashiro T."/>
            <person name="Shiraishi A."/>
            <person name="Nakayama K."/>
            <person name="Satake H."/>
        </authorList>
    </citation>
    <scope>NUCLEOTIDE SEQUENCE</scope>
</reference>
<keyword evidence="1" id="KW-0732">Signal</keyword>
<gene>
    <name evidence="2" type="ORF">Tco_0728505</name>
</gene>
<proteinExistence type="predicted"/>